<accession>A0ABU3R3R2</accession>
<evidence type="ECO:0008006" key="4">
    <source>
        <dbReference type="Google" id="ProtNLM"/>
    </source>
</evidence>
<dbReference type="EMBL" id="JAWCUA010000010">
    <property type="protein sequence ID" value="MDU0114321.1"/>
    <property type="molecule type" value="Genomic_DNA"/>
</dbReference>
<sequence length="97" mass="11004">MTDKDYSLEFKLKAIGKVIFDDYSISAAAAECKVSNIKMYTWLKKHADLAKEKRKHADLRVKAEQAISENKATAMNNQSFNKDSELEVGKSKQTFVN</sequence>
<evidence type="ECO:0000256" key="1">
    <source>
        <dbReference type="SAM" id="MobiDB-lite"/>
    </source>
</evidence>
<organism evidence="2 3">
    <name type="scientific">Psychrosphaera aquimarina</name>
    <dbReference type="NCBI Taxonomy" id="2044854"/>
    <lineage>
        <taxon>Bacteria</taxon>
        <taxon>Pseudomonadati</taxon>
        <taxon>Pseudomonadota</taxon>
        <taxon>Gammaproteobacteria</taxon>
        <taxon>Alteromonadales</taxon>
        <taxon>Pseudoalteromonadaceae</taxon>
        <taxon>Psychrosphaera</taxon>
    </lineage>
</organism>
<gene>
    <name evidence="2" type="ORF">RT723_15245</name>
</gene>
<protein>
    <recommendedName>
        <fullName evidence="4">Transposase</fullName>
    </recommendedName>
</protein>
<reference evidence="2 3" key="1">
    <citation type="submission" date="2023-10" db="EMBL/GenBank/DDBJ databases">
        <title>Psychrosphaera aquimaarina strain SW33 isolated from seawater.</title>
        <authorList>
            <person name="Bayburt H."/>
            <person name="Kim J.M."/>
            <person name="Choi B.J."/>
            <person name="Jeon C.O."/>
        </authorList>
    </citation>
    <scope>NUCLEOTIDE SEQUENCE [LARGE SCALE GENOMIC DNA]</scope>
    <source>
        <strain evidence="2 3">KCTC 52743</strain>
    </source>
</reference>
<keyword evidence="3" id="KW-1185">Reference proteome</keyword>
<dbReference type="RefSeq" id="WP_315947939.1">
    <property type="nucleotide sequence ID" value="NZ_JAWCUA010000010.1"/>
</dbReference>
<dbReference type="SUPFAM" id="SSF46689">
    <property type="entry name" value="Homeodomain-like"/>
    <property type="match status" value="1"/>
</dbReference>
<feature type="region of interest" description="Disordered" evidence="1">
    <location>
        <begin position="72"/>
        <end position="97"/>
    </location>
</feature>
<name>A0ABU3R3R2_9GAMM</name>
<dbReference type="InterPro" id="IPR009057">
    <property type="entry name" value="Homeodomain-like_sf"/>
</dbReference>
<dbReference type="Proteomes" id="UP001257914">
    <property type="component" value="Unassembled WGS sequence"/>
</dbReference>
<evidence type="ECO:0000313" key="2">
    <source>
        <dbReference type="EMBL" id="MDU0114321.1"/>
    </source>
</evidence>
<evidence type="ECO:0000313" key="3">
    <source>
        <dbReference type="Proteomes" id="UP001257914"/>
    </source>
</evidence>
<comment type="caution">
    <text evidence="2">The sequence shown here is derived from an EMBL/GenBank/DDBJ whole genome shotgun (WGS) entry which is preliminary data.</text>
</comment>
<feature type="compositionally biased region" description="Polar residues" evidence="1">
    <location>
        <begin position="72"/>
        <end position="81"/>
    </location>
</feature>
<proteinExistence type="predicted"/>